<dbReference type="Proteomes" id="UP000198703">
    <property type="component" value="Unassembled WGS sequence"/>
</dbReference>
<protein>
    <submittedName>
        <fullName evidence="1">Uncharacterized protein</fullName>
    </submittedName>
</protein>
<dbReference type="STRING" id="89524.SAMN05444370_11075"/>
<dbReference type="AlphaFoldDB" id="A0A1H4DL10"/>
<accession>A0A1H4DL10</accession>
<name>A0A1H4DL10_9RHOB</name>
<proteinExistence type="predicted"/>
<evidence type="ECO:0000313" key="1">
    <source>
        <dbReference type="EMBL" id="SEA72902.1"/>
    </source>
</evidence>
<sequence length="259" mass="26549">MLKIKPQQEATLAQQAAERFAARMRAHLARYFPRQTGLAGADAVDALIALGLERGAAHGMTTVATAQSYIDHMAMHGAFFDEDPLLARIRAPLDDADVGGPLARMDATHANSAAFLPAVNGPEGEHLFRALARLRAWTKAPDAFAIDGAAGVAALYERIHPERVAFFGRETTAQAALAAGAAGAAWGAASTPARVLYALLALVSGSGFPRDPLALGAAGEAGRALAAAPPGEARDAALFAVAAGILDRALEGARANGGA</sequence>
<gene>
    <name evidence="1" type="ORF">SAMN05444370_11075</name>
</gene>
<reference evidence="1 2" key="1">
    <citation type="submission" date="2016-10" db="EMBL/GenBank/DDBJ databases">
        <authorList>
            <person name="de Groot N.N."/>
        </authorList>
    </citation>
    <scope>NUCLEOTIDE SEQUENCE [LARGE SCALE GENOMIC DNA]</scope>
    <source>
        <strain evidence="1 2">DSM 15345</strain>
    </source>
</reference>
<dbReference type="RefSeq" id="WP_093254630.1">
    <property type="nucleotide sequence ID" value="NZ_FNQM01000010.1"/>
</dbReference>
<evidence type="ECO:0000313" key="2">
    <source>
        <dbReference type="Proteomes" id="UP000198703"/>
    </source>
</evidence>
<dbReference type="EMBL" id="FNQM01000010">
    <property type="protein sequence ID" value="SEA72902.1"/>
    <property type="molecule type" value="Genomic_DNA"/>
</dbReference>
<organism evidence="1 2">
    <name type="scientific">Rubrimonas cliftonensis</name>
    <dbReference type="NCBI Taxonomy" id="89524"/>
    <lineage>
        <taxon>Bacteria</taxon>
        <taxon>Pseudomonadati</taxon>
        <taxon>Pseudomonadota</taxon>
        <taxon>Alphaproteobacteria</taxon>
        <taxon>Rhodobacterales</taxon>
        <taxon>Paracoccaceae</taxon>
        <taxon>Rubrimonas</taxon>
    </lineage>
</organism>
<keyword evidence="2" id="KW-1185">Reference proteome</keyword>